<dbReference type="PRINTS" id="PR00300">
    <property type="entry name" value="CLPPROTEASEA"/>
</dbReference>
<dbReference type="GO" id="GO:0034605">
    <property type="term" value="P:cellular response to heat"/>
    <property type="evidence" value="ECO:0007669"/>
    <property type="project" value="TreeGrafter"/>
</dbReference>
<dbReference type="InterPro" id="IPR041546">
    <property type="entry name" value="ClpA/ClpB_AAA_lid"/>
</dbReference>
<evidence type="ECO:0000259" key="9">
    <source>
        <dbReference type="SMART" id="SM01086"/>
    </source>
</evidence>
<feature type="domain" description="Clp ATPase C-terminal" evidence="9">
    <location>
        <begin position="651"/>
        <end position="740"/>
    </location>
</feature>
<dbReference type="InterPro" id="IPR050130">
    <property type="entry name" value="ClpA_ClpB"/>
</dbReference>
<dbReference type="InterPro" id="IPR019489">
    <property type="entry name" value="Clp_ATPase_C"/>
</dbReference>
<keyword evidence="6" id="KW-0143">Chaperone</keyword>
<comment type="subunit">
    <text evidence="7">Homohexamer. The oligomerization is ATP-dependent.</text>
</comment>
<organism evidence="10 11">
    <name type="scientific">Actinorhabdospora filicis</name>
    <dbReference type="NCBI Taxonomy" id="1785913"/>
    <lineage>
        <taxon>Bacteria</taxon>
        <taxon>Bacillati</taxon>
        <taxon>Actinomycetota</taxon>
        <taxon>Actinomycetes</taxon>
        <taxon>Micromonosporales</taxon>
        <taxon>Micromonosporaceae</taxon>
        <taxon>Actinorhabdospora</taxon>
    </lineage>
</organism>
<feature type="domain" description="AAA+ ATPase" evidence="8">
    <location>
        <begin position="479"/>
        <end position="716"/>
    </location>
</feature>
<dbReference type="PROSITE" id="PS00871">
    <property type="entry name" value="CLPAB_2"/>
    <property type="match status" value="1"/>
</dbReference>
<evidence type="ECO:0000256" key="7">
    <source>
        <dbReference type="ARBA" id="ARBA00026057"/>
    </source>
</evidence>
<proteinExistence type="inferred from homology"/>
<evidence type="ECO:0000256" key="2">
    <source>
        <dbReference type="ARBA" id="ARBA00022737"/>
    </source>
</evidence>
<evidence type="ECO:0000256" key="3">
    <source>
        <dbReference type="ARBA" id="ARBA00022741"/>
    </source>
</evidence>
<gene>
    <name evidence="10" type="ORF">Afil01_29690</name>
</gene>
<dbReference type="RefSeq" id="WP_285663332.1">
    <property type="nucleotide sequence ID" value="NZ_BSTX01000002.1"/>
</dbReference>
<dbReference type="InterPro" id="IPR003593">
    <property type="entry name" value="AAA+_ATPase"/>
</dbReference>
<dbReference type="GO" id="GO:0005524">
    <property type="term" value="F:ATP binding"/>
    <property type="evidence" value="ECO:0007669"/>
    <property type="project" value="UniProtKB-KW"/>
</dbReference>
<name>A0A9W6SLK8_9ACTN</name>
<dbReference type="InterPro" id="IPR001270">
    <property type="entry name" value="ClpA/B"/>
</dbReference>
<keyword evidence="4" id="KW-0067">ATP-binding</keyword>
<dbReference type="InterPro" id="IPR028299">
    <property type="entry name" value="ClpA/B_CS2"/>
</dbReference>
<dbReference type="PANTHER" id="PTHR11638:SF18">
    <property type="entry name" value="HEAT SHOCK PROTEIN 104"/>
    <property type="match status" value="1"/>
</dbReference>
<feature type="domain" description="AAA+ ATPase" evidence="8">
    <location>
        <begin position="204"/>
        <end position="340"/>
    </location>
</feature>
<evidence type="ECO:0000256" key="1">
    <source>
        <dbReference type="ARBA" id="ARBA00008675"/>
    </source>
</evidence>
<dbReference type="Pfam" id="PF00004">
    <property type="entry name" value="AAA"/>
    <property type="match status" value="1"/>
</dbReference>
<evidence type="ECO:0000313" key="11">
    <source>
        <dbReference type="Proteomes" id="UP001165079"/>
    </source>
</evidence>
<dbReference type="PANTHER" id="PTHR11638">
    <property type="entry name" value="ATP-DEPENDENT CLP PROTEASE"/>
    <property type="match status" value="1"/>
</dbReference>
<dbReference type="Gene3D" id="1.10.8.60">
    <property type="match status" value="1"/>
</dbReference>
<evidence type="ECO:0000259" key="8">
    <source>
        <dbReference type="SMART" id="SM00382"/>
    </source>
</evidence>
<dbReference type="CDD" id="cd19499">
    <property type="entry name" value="RecA-like_ClpB_Hsp104-like"/>
    <property type="match status" value="1"/>
</dbReference>
<dbReference type="SMART" id="SM01086">
    <property type="entry name" value="ClpB_D2-small"/>
    <property type="match status" value="1"/>
</dbReference>
<evidence type="ECO:0000256" key="4">
    <source>
        <dbReference type="ARBA" id="ARBA00022840"/>
    </source>
</evidence>
<dbReference type="Pfam" id="PF07724">
    <property type="entry name" value="AAA_2"/>
    <property type="match status" value="1"/>
</dbReference>
<dbReference type="Proteomes" id="UP001165079">
    <property type="component" value="Unassembled WGS sequence"/>
</dbReference>
<dbReference type="InterPro" id="IPR003959">
    <property type="entry name" value="ATPase_AAA_core"/>
</dbReference>
<dbReference type="Pfam" id="PF10431">
    <property type="entry name" value="ClpB_D2-small"/>
    <property type="match status" value="1"/>
</dbReference>
<comment type="similarity">
    <text evidence="1">Belongs to the ClpA/ClpB family.</text>
</comment>
<dbReference type="InterPro" id="IPR036628">
    <property type="entry name" value="Clp_N_dom_sf"/>
</dbReference>
<protein>
    <submittedName>
        <fullName evidence="10">Chaperone protein ClpB</fullName>
    </submittedName>
</protein>
<evidence type="ECO:0000313" key="10">
    <source>
        <dbReference type="EMBL" id="GLZ78162.1"/>
    </source>
</evidence>
<dbReference type="InterPro" id="IPR027417">
    <property type="entry name" value="P-loop_NTPase"/>
</dbReference>
<keyword evidence="5" id="KW-0346">Stress response</keyword>
<keyword evidence="11" id="KW-1185">Reference proteome</keyword>
<evidence type="ECO:0000256" key="5">
    <source>
        <dbReference type="ARBA" id="ARBA00023016"/>
    </source>
</evidence>
<evidence type="ECO:0000256" key="6">
    <source>
        <dbReference type="ARBA" id="ARBA00023186"/>
    </source>
</evidence>
<accession>A0A9W6SLK8</accession>
<keyword evidence="2" id="KW-0677">Repeat</keyword>
<dbReference type="SUPFAM" id="SSF52540">
    <property type="entry name" value="P-loop containing nucleoside triphosphate hydrolases"/>
    <property type="match status" value="2"/>
</dbReference>
<keyword evidence="3" id="KW-0547">Nucleotide-binding</keyword>
<dbReference type="Pfam" id="PF17871">
    <property type="entry name" value="AAA_lid_9"/>
    <property type="match status" value="1"/>
</dbReference>
<dbReference type="GO" id="GO:0016887">
    <property type="term" value="F:ATP hydrolysis activity"/>
    <property type="evidence" value="ECO:0007669"/>
    <property type="project" value="InterPro"/>
</dbReference>
<sequence>MARFADSVELVLGIARLEALAGRTGEIGTGHLLLGVSKLCRPDLDERLHQVLEPGARETVSADAAAIRRLFARAGVDPVAFRRSLRGVLTGDGPVGDGPPHRGHAAREALARAAAVASGEPVGPGDLLRAILESLTPECRAVFADMGVHDPLGAFFPAEPKIGLDQCLRYGRDLTALAEAGRLPALIGRAEELRHLARTLVKQRKANAVLVGHAGVGKTCIVEGLAALLATPEAPAALAGTRVIELSMTALLAGTKYRGEFEERVNAVLAEARAHPELVVFIDELHTVLGATADILKPALARGELRCIGATTPGEYRRHIEEDPALRRRFEAIWIEESSPAETVTILRRLCPEFEAHHGVRIGADVPEVAVDLAVRYLPDLLLPDKAIDLLDQACAAARVPALDPDPAASVHIGCDELAAAVARRVRLPIERVQSGHAGPLLDLASGLRRRVFGQDHAITAVTDKLHAAAAGLGHPSRPLGAFLLAGPPGTGKTELAKALAECLFGDERRLIRIDMSEYQERHSVSRLLGAPPGYLGHDREGQLSGPLRDHPHSVVLFDEIEKAHPEVLDLFMQILDEGRLTDARGHRVPFTGAIVVLTSNLGSQTAGKAPLGFTTATEASGASPVLAALREHLRPELLSRIGSPVVFSPLTGGARRRVLGKLIDELRERLADRRITLTVTDDARELLLRHGEATPPDARALERAVDRLLVAPLSRALLTGRFPDGTPILVETSGATLALRVCESPGDG</sequence>
<dbReference type="SMART" id="SM00382">
    <property type="entry name" value="AAA"/>
    <property type="match status" value="2"/>
</dbReference>
<dbReference type="GO" id="GO:0005737">
    <property type="term" value="C:cytoplasm"/>
    <property type="evidence" value="ECO:0007669"/>
    <property type="project" value="TreeGrafter"/>
</dbReference>
<dbReference type="AlphaFoldDB" id="A0A9W6SLK8"/>
<comment type="caution">
    <text evidence="10">The sequence shown here is derived from an EMBL/GenBank/DDBJ whole genome shotgun (WGS) entry which is preliminary data.</text>
</comment>
<reference evidence="10" key="1">
    <citation type="submission" date="2023-03" db="EMBL/GenBank/DDBJ databases">
        <title>Actinorhabdospora filicis NBRC 111898.</title>
        <authorList>
            <person name="Ichikawa N."/>
            <person name="Sato H."/>
            <person name="Tonouchi N."/>
        </authorList>
    </citation>
    <scope>NUCLEOTIDE SEQUENCE</scope>
    <source>
        <strain evidence="10">NBRC 111898</strain>
    </source>
</reference>
<dbReference type="CDD" id="cd00009">
    <property type="entry name" value="AAA"/>
    <property type="match status" value="1"/>
</dbReference>
<dbReference type="Gene3D" id="1.10.1780.10">
    <property type="entry name" value="Clp, N-terminal domain"/>
    <property type="match status" value="1"/>
</dbReference>
<dbReference type="EMBL" id="BSTX01000002">
    <property type="protein sequence ID" value="GLZ78162.1"/>
    <property type="molecule type" value="Genomic_DNA"/>
</dbReference>
<dbReference type="Gene3D" id="3.40.50.300">
    <property type="entry name" value="P-loop containing nucleotide triphosphate hydrolases"/>
    <property type="match status" value="3"/>
</dbReference>